<dbReference type="SUPFAM" id="SSF53623">
    <property type="entry name" value="MurD-like peptide ligases, catalytic domain"/>
    <property type="match status" value="1"/>
</dbReference>
<dbReference type="Proteomes" id="UP001596138">
    <property type="component" value="Unassembled WGS sequence"/>
</dbReference>
<keyword evidence="7" id="KW-0460">Magnesium</keyword>
<keyword evidence="6" id="KW-0067">ATP-binding</keyword>
<dbReference type="PANTHER" id="PTHR11136:SF0">
    <property type="entry name" value="DIHYDROFOLATE SYNTHETASE-RELATED"/>
    <property type="match status" value="1"/>
</dbReference>
<evidence type="ECO:0000256" key="6">
    <source>
        <dbReference type="ARBA" id="ARBA00022840"/>
    </source>
</evidence>
<dbReference type="InterPro" id="IPR018109">
    <property type="entry name" value="Folylpolyglutamate_synth_CS"/>
</dbReference>
<evidence type="ECO:0000256" key="2">
    <source>
        <dbReference type="ARBA" id="ARBA00013025"/>
    </source>
</evidence>
<feature type="domain" description="Mur ligase C-terminal" evidence="10">
    <location>
        <begin position="335"/>
        <end position="463"/>
    </location>
</feature>
<comment type="caution">
    <text evidence="12">The sequence shown here is derived from an EMBL/GenBank/DDBJ whole genome shotgun (WGS) entry which is preliminary data.</text>
</comment>
<dbReference type="InterPro" id="IPR001645">
    <property type="entry name" value="Folylpolyglutamate_synth"/>
</dbReference>
<protein>
    <recommendedName>
        <fullName evidence="2">tetrahydrofolate synthase</fullName>
        <ecNumber evidence="2">6.3.2.17</ecNumber>
    </recommendedName>
    <alternativeName>
        <fullName evidence="8">Tetrahydrofolylpolyglutamate synthase</fullName>
    </alternativeName>
</protein>
<keyword evidence="13" id="KW-1185">Reference proteome</keyword>
<evidence type="ECO:0000313" key="12">
    <source>
        <dbReference type="EMBL" id="MFC6239110.1"/>
    </source>
</evidence>
<accession>A0ABW1T4W8</accession>
<keyword evidence="4" id="KW-0479">Metal-binding</keyword>
<dbReference type="PROSITE" id="PS01011">
    <property type="entry name" value="FOLYLPOLYGLU_SYNT_1"/>
    <property type="match status" value="1"/>
</dbReference>
<dbReference type="Pfam" id="PF02875">
    <property type="entry name" value="Mur_ligase_C"/>
    <property type="match status" value="1"/>
</dbReference>
<evidence type="ECO:0000313" key="13">
    <source>
        <dbReference type="Proteomes" id="UP001596138"/>
    </source>
</evidence>
<dbReference type="PIRSF" id="PIRSF001563">
    <property type="entry name" value="Folylpolyglu_synth"/>
    <property type="match status" value="1"/>
</dbReference>
<reference evidence="13" key="1">
    <citation type="journal article" date="2019" name="Int. J. Syst. Evol. Microbiol.">
        <title>The Global Catalogue of Microorganisms (GCM) 10K type strain sequencing project: providing services to taxonomists for standard genome sequencing and annotation.</title>
        <authorList>
            <consortium name="The Broad Institute Genomics Platform"/>
            <consortium name="The Broad Institute Genome Sequencing Center for Infectious Disease"/>
            <person name="Wu L."/>
            <person name="Ma J."/>
        </authorList>
    </citation>
    <scope>NUCLEOTIDE SEQUENCE [LARGE SCALE GENOMIC DNA]</scope>
    <source>
        <strain evidence="13">CGMCC 4.7317</strain>
    </source>
</reference>
<keyword evidence="3 12" id="KW-0436">Ligase</keyword>
<evidence type="ECO:0000256" key="8">
    <source>
        <dbReference type="ARBA" id="ARBA00030592"/>
    </source>
</evidence>
<name>A0ABW1T4W8_9ACTN</name>
<dbReference type="EMBL" id="JBHSTI010000008">
    <property type="protein sequence ID" value="MFC6239110.1"/>
    <property type="molecule type" value="Genomic_DNA"/>
</dbReference>
<dbReference type="EC" id="6.3.2.17" evidence="2"/>
<dbReference type="NCBIfam" id="TIGR01499">
    <property type="entry name" value="folC"/>
    <property type="match status" value="1"/>
</dbReference>
<evidence type="ECO:0000256" key="1">
    <source>
        <dbReference type="ARBA" id="ARBA00008276"/>
    </source>
</evidence>
<gene>
    <name evidence="12" type="ORF">ACFQGU_14590</name>
</gene>
<comment type="similarity">
    <text evidence="1">Belongs to the folylpolyglutamate synthase family.</text>
</comment>
<dbReference type="InterPro" id="IPR004101">
    <property type="entry name" value="Mur_ligase_C"/>
</dbReference>
<dbReference type="PANTHER" id="PTHR11136">
    <property type="entry name" value="FOLYLPOLYGLUTAMATE SYNTHASE-RELATED"/>
    <property type="match status" value="1"/>
</dbReference>
<evidence type="ECO:0000256" key="5">
    <source>
        <dbReference type="ARBA" id="ARBA00022741"/>
    </source>
</evidence>
<feature type="domain" description="Mur ligase central" evidence="11">
    <location>
        <begin position="164"/>
        <end position="308"/>
    </location>
</feature>
<dbReference type="InterPro" id="IPR036565">
    <property type="entry name" value="Mur-like_cat_sf"/>
</dbReference>
<dbReference type="Gene3D" id="3.90.190.20">
    <property type="entry name" value="Mur ligase, C-terminal domain"/>
    <property type="match status" value="1"/>
</dbReference>
<dbReference type="InterPro" id="IPR013221">
    <property type="entry name" value="Mur_ligase_cen"/>
</dbReference>
<dbReference type="GO" id="GO:0016874">
    <property type="term" value="F:ligase activity"/>
    <property type="evidence" value="ECO:0007669"/>
    <property type="project" value="UniProtKB-KW"/>
</dbReference>
<sequence>MDEDELDLWGAREVDEHAPAAPLGDDAHAGLLARYVEVERELATRWPESKLEPSLDRVRAVVDILGDPQKAYPVIHVAGTNGKTSTARMIESLLRSFGLRTGLTTSPHLHSVRERIRLDGEAVDLERFVAVHDDIAPYVDAVDRRTVELGGPRLSYFEMLTVMAFATFADAPVDVAVIETGMGGTWDATNVADGSVAVITPIDLDHQEYLGPDIATIAGEKAGIIKDQAAVVLARQGLEAAEVLLRRTVEAGATVAREGVEFGVVSRAPAVGGQVLALQGPGALYDDIFLPLFGEHQASNAAVALAAVEAFLGGGAQSLDPELVRAGFASVSSPGRLEVVRRGPTVVVDAAHNPHGARALASAIADGFEFTRLIGVVAVLTDKDARGLLIALEPILAEVVVTRSTSPRAVDPDELAALAVEVFGQERVHVAARLSEAIDVAVELADEAAAELGGGAGVLVTGSVVTAAEARALLGRVEA</sequence>
<evidence type="ECO:0000259" key="11">
    <source>
        <dbReference type="Pfam" id="PF08245"/>
    </source>
</evidence>
<organism evidence="12 13">
    <name type="scientific">Longivirga aurantiaca</name>
    <dbReference type="NCBI Taxonomy" id="1837743"/>
    <lineage>
        <taxon>Bacteria</taxon>
        <taxon>Bacillati</taxon>
        <taxon>Actinomycetota</taxon>
        <taxon>Actinomycetes</taxon>
        <taxon>Sporichthyales</taxon>
        <taxon>Sporichthyaceae</taxon>
        <taxon>Longivirga</taxon>
    </lineage>
</organism>
<keyword evidence="5" id="KW-0547">Nucleotide-binding</keyword>
<comment type="catalytic activity">
    <reaction evidence="9">
        <text>(6S)-5,6,7,8-tetrahydrofolyl-(gamma-L-Glu)(n) + L-glutamate + ATP = (6S)-5,6,7,8-tetrahydrofolyl-(gamma-L-Glu)(n+1) + ADP + phosphate + H(+)</text>
        <dbReference type="Rhea" id="RHEA:10580"/>
        <dbReference type="Rhea" id="RHEA-COMP:14738"/>
        <dbReference type="Rhea" id="RHEA-COMP:14740"/>
        <dbReference type="ChEBI" id="CHEBI:15378"/>
        <dbReference type="ChEBI" id="CHEBI:29985"/>
        <dbReference type="ChEBI" id="CHEBI:30616"/>
        <dbReference type="ChEBI" id="CHEBI:43474"/>
        <dbReference type="ChEBI" id="CHEBI:141005"/>
        <dbReference type="ChEBI" id="CHEBI:456216"/>
        <dbReference type="EC" id="6.3.2.17"/>
    </reaction>
</comment>
<evidence type="ECO:0000256" key="4">
    <source>
        <dbReference type="ARBA" id="ARBA00022723"/>
    </source>
</evidence>
<dbReference type="RefSeq" id="WP_386768305.1">
    <property type="nucleotide sequence ID" value="NZ_JBHSTI010000008.1"/>
</dbReference>
<dbReference type="Pfam" id="PF08245">
    <property type="entry name" value="Mur_ligase_M"/>
    <property type="match status" value="1"/>
</dbReference>
<dbReference type="InterPro" id="IPR036615">
    <property type="entry name" value="Mur_ligase_C_dom_sf"/>
</dbReference>
<dbReference type="SUPFAM" id="SSF53244">
    <property type="entry name" value="MurD-like peptide ligases, peptide-binding domain"/>
    <property type="match status" value="1"/>
</dbReference>
<proteinExistence type="inferred from homology"/>
<evidence type="ECO:0000256" key="3">
    <source>
        <dbReference type="ARBA" id="ARBA00022598"/>
    </source>
</evidence>
<dbReference type="Gene3D" id="3.40.1190.10">
    <property type="entry name" value="Mur-like, catalytic domain"/>
    <property type="match status" value="1"/>
</dbReference>
<evidence type="ECO:0000256" key="7">
    <source>
        <dbReference type="ARBA" id="ARBA00022842"/>
    </source>
</evidence>
<evidence type="ECO:0000256" key="9">
    <source>
        <dbReference type="ARBA" id="ARBA00047493"/>
    </source>
</evidence>
<evidence type="ECO:0000259" key="10">
    <source>
        <dbReference type="Pfam" id="PF02875"/>
    </source>
</evidence>